<gene>
    <name evidence="1" type="ORF">NQ317_006635</name>
</gene>
<accession>A0ABQ9IVD4</accession>
<dbReference type="EMBL" id="JAPWTJ010002284">
    <property type="protein sequence ID" value="KAJ8966850.1"/>
    <property type="molecule type" value="Genomic_DNA"/>
</dbReference>
<evidence type="ECO:0000313" key="2">
    <source>
        <dbReference type="Proteomes" id="UP001162164"/>
    </source>
</evidence>
<evidence type="ECO:0000313" key="1">
    <source>
        <dbReference type="EMBL" id="KAJ8966850.1"/>
    </source>
</evidence>
<reference evidence="1" key="1">
    <citation type="journal article" date="2023" name="Insect Mol. Biol.">
        <title>Genome sequencing provides insights into the evolution of gene families encoding plant cell wall-degrading enzymes in longhorned beetles.</title>
        <authorList>
            <person name="Shin N.R."/>
            <person name="Okamura Y."/>
            <person name="Kirsch R."/>
            <person name="Pauchet Y."/>
        </authorList>
    </citation>
    <scope>NUCLEOTIDE SEQUENCE</scope>
    <source>
        <strain evidence="1">MMC_N1</strain>
    </source>
</reference>
<organism evidence="1 2">
    <name type="scientific">Molorchus minor</name>
    <dbReference type="NCBI Taxonomy" id="1323400"/>
    <lineage>
        <taxon>Eukaryota</taxon>
        <taxon>Metazoa</taxon>
        <taxon>Ecdysozoa</taxon>
        <taxon>Arthropoda</taxon>
        <taxon>Hexapoda</taxon>
        <taxon>Insecta</taxon>
        <taxon>Pterygota</taxon>
        <taxon>Neoptera</taxon>
        <taxon>Endopterygota</taxon>
        <taxon>Coleoptera</taxon>
        <taxon>Polyphaga</taxon>
        <taxon>Cucujiformia</taxon>
        <taxon>Chrysomeloidea</taxon>
        <taxon>Cerambycidae</taxon>
        <taxon>Lamiinae</taxon>
        <taxon>Monochamini</taxon>
        <taxon>Molorchus</taxon>
    </lineage>
</organism>
<name>A0ABQ9IVD4_9CUCU</name>
<protein>
    <submittedName>
        <fullName evidence="1">Uncharacterized protein</fullName>
    </submittedName>
</protein>
<comment type="caution">
    <text evidence="1">The sequence shown here is derived from an EMBL/GenBank/DDBJ whole genome shotgun (WGS) entry which is preliminary data.</text>
</comment>
<dbReference type="Proteomes" id="UP001162164">
    <property type="component" value="Unassembled WGS sequence"/>
</dbReference>
<sequence>MKYIKPLDYQYAAELLIKVFLQHEDQLSDIQLHMLGTRGQLLKVSKKYKTAQGFHDTIAELIPKLISIDEFPQITIDANTIRGS</sequence>
<keyword evidence="2" id="KW-1185">Reference proteome</keyword>
<proteinExistence type="predicted"/>